<evidence type="ECO:0000313" key="2">
    <source>
        <dbReference type="EMBL" id="EJP73122.1"/>
    </source>
</evidence>
<gene>
    <name evidence="2" type="ORF">NT02SARS_1401</name>
</gene>
<keyword evidence="1" id="KW-1133">Transmembrane helix</keyword>
<keyword evidence="1" id="KW-0812">Transmembrane</keyword>
<sequence length="69" mass="7593">MSIIGIVLFSIGFISIIGLLPQSEYNYTNIEIENIEAALGLGILIAIYGIAYSITCLVQSNKHKKQYQS</sequence>
<dbReference type="Proteomes" id="UP000010116">
    <property type="component" value="Unassembled WGS sequence"/>
</dbReference>
<feature type="transmembrane region" description="Helical" evidence="1">
    <location>
        <begin position="37"/>
        <end position="58"/>
    </location>
</feature>
<dbReference type="EMBL" id="JH611183">
    <property type="protein sequence ID" value="EJP73122.1"/>
    <property type="molecule type" value="Genomic_DNA"/>
</dbReference>
<evidence type="ECO:0000256" key="1">
    <source>
        <dbReference type="SAM" id="Phobius"/>
    </source>
</evidence>
<dbReference type="HOGENOM" id="CLU_2773534_0_0_6"/>
<protein>
    <submittedName>
        <fullName evidence="2">Uncharacterized protein</fullName>
    </submittedName>
</protein>
<reference evidence="2 3" key="1">
    <citation type="journal article" date="2012" name="ISME J.">
        <title>Genomic insights to SAR86, an abundant and uncultivated marine bacterial lineage.</title>
        <authorList>
            <person name="Dupont C.L."/>
            <person name="Rusch D.B."/>
            <person name="Yooseph S."/>
            <person name="Lombardo M.J."/>
            <person name="Richter R.A."/>
            <person name="Valas R."/>
            <person name="Novotny M."/>
            <person name="Yee-Greenbaum J."/>
            <person name="Selengut J.D."/>
            <person name="Haft D.H."/>
            <person name="Halpern A.L."/>
            <person name="Lasken R.S."/>
            <person name="Nealson K."/>
            <person name="Friedman R."/>
            <person name="Venter J.C."/>
        </authorList>
    </citation>
    <scope>NUCLEOTIDE SEQUENCE [LARGE SCALE GENOMIC DNA]</scope>
</reference>
<keyword evidence="1" id="KW-0472">Membrane</keyword>
<accession>J4V3L4</accession>
<proteinExistence type="predicted"/>
<name>J4V3L4_9GAMM</name>
<organism evidence="2 3">
    <name type="scientific">SAR86 cluster bacterium SAR86B</name>
    <dbReference type="NCBI Taxonomy" id="1123867"/>
    <lineage>
        <taxon>Bacteria</taxon>
        <taxon>Pseudomonadati</taxon>
        <taxon>Pseudomonadota</taxon>
        <taxon>Gammaproteobacteria</taxon>
        <taxon>SAR86 cluster</taxon>
    </lineage>
</organism>
<evidence type="ECO:0000313" key="3">
    <source>
        <dbReference type="Proteomes" id="UP000010116"/>
    </source>
</evidence>
<dbReference type="AlphaFoldDB" id="J4V3L4"/>